<evidence type="ECO:0000313" key="3">
    <source>
        <dbReference type="EMBL" id="QDM12852.1"/>
    </source>
</evidence>
<organism evidence="3 4">
    <name type="scientific">Bacteroides ovatus</name>
    <dbReference type="NCBI Taxonomy" id="28116"/>
    <lineage>
        <taxon>Bacteria</taxon>
        <taxon>Pseudomonadati</taxon>
        <taxon>Bacteroidota</taxon>
        <taxon>Bacteroidia</taxon>
        <taxon>Bacteroidales</taxon>
        <taxon>Bacteroidaceae</taxon>
        <taxon>Bacteroides</taxon>
    </lineage>
</organism>
<dbReference type="AlphaFoldDB" id="A0AAP9IZA5"/>
<feature type="domain" description="N-terminal" evidence="1">
    <location>
        <begin position="9"/>
        <end position="136"/>
    </location>
</feature>
<dbReference type="RefSeq" id="WP_050486384.1">
    <property type="nucleotide sequence ID" value="NZ_CP041396.1"/>
</dbReference>
<geneLocation type="plasmid" evidence="3 4">
    <name>unnamed1</name>
</geneLocation>
<evidence type="ECO:0000259" key="2">
    <source>
        <dbReference type="Pfam" id="PF18818"/>
    </source>
</evidence>
<keyword evidence="3" id="KW-0614">Plasmid</keyword>
<dbReference type="Proteomes" id="UP000318823">
    <property type="component" value="Plasmid unnamed1"/>
</dbReference>
<evidence type="ECO:0000259" key="1">
    <source>
        <dbReference type="Pfam" id="PF08401"/>
    </source>
</evidence>
<name>A0AAP9IZA5_BACOV</name>
<reference evidence="4" key="1">
    <citation type="journal article" date="2018" name="J. Anim. Genet.">
        <title>Acquired interbacterial defense systems protect against interspecies antagonism in the human gut microbiome.</title>
        <authorList>
            <person name="Ross B.D."/>
            <person name="Verster A.J."/>
            <person name="Radey M.C."/>
            <person name="Schmidtke D.T."/>
            <person name="Pope C.E."/>
            <person name="Hoffman L.R."/>
            <person name="Hajjar A."/>
            <person name="Peterson S.B."/>
            <person name="Borenstein E."/>
            <person name="Mougous J."/>
        </authorList>
    </citation>
    <scope>NUCLEOTIDE SEQUENCE [LARGE SCALE GENOMIC DNA]</scope>
    <source>
        <strain evidence="4">3725 D1 iv</strain>
        <plasmid evidence="4">unnamed1</plasmid>
    </source>
</reference>
<dbReference type="InterPro" id="IPR013610">
    <property type="entry name" value="ArdC_N"/>
</dbReference>
<dbReference type="InterPro" id="IPR041459">
    <property type="entry name" value="MPTase-PolyVal"/>
</dbReference>
<dbReference type="EMBL" id="CP041396">
    <property type="protein sequence ID" value="QDM12852.1"/>
    <property type="molecule type" value="Genomic_DNA"/>
</dbReference>
<dbReference type="GO" id="GO:0003697">
    <property type="term" value="F:single-stranded DNA binding"/>
    <property type="evidence" value="ECO:0007669"/>
    <property type="project" value="InterPro"/>
</dbReference>
<sequence length="547" mass="62268">MKDISNDKALQLFADLMIEKIEEVSDNPSKRWFSVAGHGFPQNVEGRLYQGMNSLILYLLCEKRNYVTPVFMTFLQAKTQEVNVLKGQKAFPVLYWDFSIKNENGSKIKIDEYNSLSDELKKEYKVIPYTKEYWVFNVDQTNYAEKYPEKWEELKQKFAVAELKDENGMLSCPVLDRMLQEDAWLCPIDSSIRDRSFYRPSEDKIFIPHKGQFYSGEMFYSTLIHEMAHSTGADTRCAREIKNKFGDAKYAKEELVAECVAAVTCHSLGIVNGIQDENAQYLKNWLAAIREEPKFLYSVLAEVGKASTMIHNEVSKMELAAAKDVSTETAIDLQIQPITDIPVMTEEDYLSSKGYPVSGFGEAALHKGVQKTARQQTKMVELQAEKDRNYAEVRESFRKEYKEKLDKGEIRKPTPIEIMISAAKGMPELESTQAARRALMKRGIEWEEGKVSIEAEKKESVSDAKDFTPAYKAALTAALSGVFQPLVELKREGFHPSVSDLQIMKEIAPAVRPAVETIFQLKIDTLLSFKSAESDNKQEVIQLSLNF</sequence>
<protein>
    <submittedName>
        <fullName evidence="3">DUF1738 domain-containing protein</fullName>
    </submittedName>
</protein>
<gene>
    <name evidence="3" type="ORF">DYI28_29610</name>
</gene>
<dbReference type="Pfam" id="PF08401">
    <property type="entry name" value="ArdcN"/>
    <property type="match status" value="1"/>
</dbReference>
<accession>A0AAP9IZA5</accession>
<proteinExistence type="predicted"/>
<dbReference type="Pfam" id="PF18818">
    <property type="entry name" value="MPTase-PolyVal"/>
    <property type="match status" value="1"/>
</dbReference>
<feature type="domain" description="Polyvalent protein metallopeptidase" evidence="2">
    <location>
        <begin position="193"/>
        <end position="297"/>
    </location>
</feature>
<evidence type="ECO:0000313" key="4">
    <source>
        <dbReference type="Proteomes" id="UP000318823"/>
    </source>
</evidence>